<sequence>MKKYIKKRILNFLDKKGFQRKLIGEDPKVNLYDQMKYVFTPKNDKIISIIFSKDRAMQLDGFLASYFENVENYSEIKVLFHVSNEAHEKSYIDLQKIYENFPVEFIQETNFRVNLIDALEKSSEDRLIFYVDDMLFSQKIDYSWLKNIDPLNNIVCLSRGKDLNYSTVLAKKLEVPSFNKISENLYQFKWNEISEFSDWTYPIGVSGYMFSRLEITAMIKATKFKAPNSLEHNLQQFLPYFTMRGGICLENVATPCVHTNLTQTEGYNNILGHYSLEELLDLWNINKRINYSEFIGLKVSEAEVKKYNFISRDE</sequence>
<protein>
    <recommendedName>
        <fullName evidence="3">Glycosyl transferase family 2</fullName>
    </recommendedName>
</protein>
<keyword evidence="2" id="KW-1185">Reference proteome</keyword>
<evidence type="ECO:0008006" key="3">
    <source>
        <dbReference type="Google" id="ProtNLM"/>
    </source>
</evidence>
<evidence type="ECO:0000313" key="2">
    <source>
        <dbReference type="Proteomes" id="UP001595719"/>
    </source>
</evidence>
<evidence type="ECO:0000313" key="1">
    <source>
        <dbReference type="EMBL" id="MFC4393732.1"/>
    </source>
</evidence>
<name>A0ABV8WC39_9FLAO</name>
<dbReference type="EMBL" id="JBHSCO010000007">
    <property type="protein sequence ID" value="MFC4393732.1"/>
    <property type="molecule type" value="Genomic_DNA"/>
</dbReference>
<dbReference type="Proteomes" id="UP001595719">
    <property type="component" value="Unassembled WGS sequence"/>
</dbReference>
<reference evidence="2" key="1">
    <citation type="journal article" date="2019" name="Int. J. Syst. Evol. Microbiol.">
        <title>The Global Catalogue of Microorganisms (GCM) 10K type strain sequencing project: providing services to taxonomists for standard genome sequencing and annotation.</title>
        <authorList>
            <consortium name="The Broad Institute Genomics Platform"/>
            <consortium name="The Broad Institute Genome Sequencing Center for Infectious Disease"/>
            <person name="Wu L."/>
            <person name="Ma J."/>
        </authorList>
    </citation>
    <scope>NUCLEOTIDE SEQUENCE [LARGE SCALE GENOMIC DNA]</scope>
    <source>
        <strain evidence="2">CGMCC 1.15345</strain>
    </source>
</reference>
<gene>
    <name evidence="1" type="ORF">ACFOY0_22250</name>
</gene>
<accession>A0ABV8WC39</accession>
<dbReference type="RefSeq" id="WP_179002244.1">
    <property type="nucleotide sequence ID" value="NZ_JBHSCO010000007.1"/>
</dbReference>
<comment type="caution">
    <text evidence="1">The sequence shown here is derived from an EMBL/GenBank/DDBJ whole genome shotgun (WGS) entry which is preliminary data.</text>
</comment>
<organism evidence="1 2">
    <name type="scientific">Flavobacterium quisquiliarum</name>
    <dbReference type="NCBI Taxonomy" id="1834436"/>
    <lineage>
        <taxon>Bacteria</taxon>
        <taxon>Pseudomonadati</taxon>
        <taxon>Bacteroidota</taxon>
        <taxon>Flavobacteriia</taxon>
        <taxon>Flavobacteriales</taxon>
        <taxon>Flavobacteriaceae</taxon>
        <taxon>Flavobacterium</taxon>
    </lineage>
</organism>
<proteinExistence type="predicted"/>